<comment type="caution">
    <text evidence="2">The sequence shown here is derived from an EMBL/GenBank/DDBJ whole genome shotgun (WGS) entry which is preliminary data.</text>
</comment>
<dbReference type="EMBL" id="SMKU01000012">
    <property type="protein sequence ID" value="TDD95363.1"/>
    <property type="molecule type" value="Genomic_DNA"/>
</dbReference>
<evidence type="ECO:0000313" key="2">
    <source>
        <dbReference type="EMBL" id="TDD95363.1"/>
    </source>
</evidence>
<sequence>MLITRGAAELYLANISVPGHFEPTRFAGLLHDDLTEPDGGPDDTSDPATRFALRLPAIGRLEELTGEPADRHTRYIPIADIPVGTQLVRTGPGSRTDVLGSYRGRRSGWEPHPGFPTATPARWGLKPAHPVGTIHRGIRATYDGTDFDTDLGPGPARLTLAPAEPGTPPLTVSIAECDRVRFYRATATWQGERFEMLDSRHDAVTLVYLAGDEPTARRLALTETTPGVWRTNVPHASITDMTVTAIDLDPPIT</sequence>
<feature type="region of interest" description="Disordered" evidence="1">
    <location>
        <begin position="87"/>
        <end position="119"/>
    </location>
</feature>
<gene>
    <name evidence="2" type="ORF">E1298_05160</name>
</gene>
<accession>A0A4R5CAY9</accession>
<dbReference type="Proteomes" id="UP000294513">
    <property type="component" value="Unassembled WGS sequence"/>
</dbReference>
<organism evidence="2 3">
    <name type="scientific">Actinomadura rubrisoli</name>
    <dbReference type="NCBI Taxonomy" id="2530368"/>
    <lineage>
        <taxon>Bacteria</taxon>
        <taxon>Bacillati</taxon>
        <taxon>Actinomycetota</taxon>
        <taxon>Actinomycetes</taxon>
        <taxon>Streptosporangiales</taxon>
        <taxon>Thermomonosporaceae</taxon>
        <taxon>Actinomadura</taxon>
    </lineage>
</organism>
<evidence type="ECO:0000313" key="3">
    <source>
        <dbReference type="Proteomes" id="UP000294513"/>
    </source>
</evidence>
<reference evidence="2 3" key="1">
    <citation type="submission" date="2019-03" db="EMBL/GenBank/DDBJ databases">
        <title>Draft genome sequences of novel Actinobacteria.</title>
        <authorList>
            <person name="Sahin N."/>
            <person name="Ay H."/>
            <person name="Saygin H."/>
        </authorList>
    </citation>
    <scope>NUCLEOTIDE SEQUENCE [LARGE SCALE GENOMIC DNA]</scope>
    <source>
        <strain evidence="2 3">H3C3</strain>
    </source>
</reference>
<dbReference type="RefSeq" id="WP_131889595.1">
    <property type="nucleotide sequence ID" value="NZ_SMKU01000012.1"/>
</dbReference>
<dbReference type="OrthoDB" id="3669293at2"/>
<protein>
    <submittedName>
        <fullName evidence="2">Uncharacterized protein</fullName>
    </submittedName>
</protein>
<dbReference type="AlphaFoldDB" id="A0A4R5CAY9"/>
<keyword evidence="3" id="KW-1185">Reference proteome</keyword>
<name>A0A4R5CAY9_9ACTN</name>
<evidence type="ECO:0000256" key="1">
    <source>
        <dbReference type="SAM" id="MobiDB-lite"/>
    </source>
</evidence>
<proteinExistence type="predicted"/>